<reference evidence="11" key="1">
    <citation type="journal article" date="2019" name="Int. J. Syst. Evol. Microbiol.">
        <title>The Global Catalogue of Microorganisms (GCM) 10K type strain sequencing project: providing services to taxonomists for standard genome sequencing and annotation.</title>
        <authorList>
            <consortium name="The Broad Institute Genomics Platform"/>
            <consortium name="The Broad Institute Genome Sequencing Center for Infectious Disease"/>
            <person name="Wu L."/>
            <person name="Ma J."/>
        </authorList>
    </citation>
    <scope>NUCLEOTIDE SEQUENCE [LARGE SCALE GENOMIC DNA]</scope>
    <source>
        <strain evidence="11">KCTC 52168</strain>
    </source>
</reference>
<dbReference type="InterPro" id="IPR005467">
    <property type="entry name" value="His_kinase_dom"/>
</dbReference>
<dbReference type="InterPro" id="IPR003661">
    <property type="entry name" value="HisK_dim/P_dom"/>
</dbReference>
<dbReference type="PANTHER" id="PTHR45436:SF1">
    <property type="entry name" value="SENSOR PROTEIN QSEC"/>
    <property type="match status" value="1"/>
</dbReference>
<proteinExistence type="predicted"/>
<dbReference type="CDD" id="cd00082">
    <property type="entry name" value="HisKA"/>
    <property type="match status" value="1"/>
</dbReference>
<keyword evidence="11" id="KW-1185">Reference proteome</keyword>
<dbReference type="InterPro" id="IPR036890">
    <property type="entry name" value="HATPase_C_sf"/>
</dbReference>
<evidence type="ECO:0000256" key="5">
    <source>
        <dbReference type="ARBA" id="ARBA00022692"/>
    </source>
</evidence>
<keyword evidence="4" id="KW-0808">Transferase</keyword>
<feature type="transmembrane region" description="Helical" evidence="8">
    <location>
        <begin position="156"/>
        <end position="179"/>
    </location>
</feature>
<dbReference type="Pfam" id="PF02518">
    <property type="entry name" value="HATPase_c"/>
    <property type="match status" value="1"/>
</dbReference>
<evidence type="ECO:0000256" key="4">
    <source>
        <dbReference type="ARBA" id="ARBA00022679"/>
    </source>
</evidence>
<dbReference type="Pfam" id="PF00512">
    <property type="entry name" value="HisKA"/>
    <property type="match status" value="1"/>
</dbReference>
<dbReference type="Proteomes" id="UP001595556">
    <property type="component" value="Unassembled WGS sequence"/>
</dbReference>
<evidence type="ECO:0000256" key="2">
    <source>
        <dbReference type="ARBA" id="ARBA00012438"/>
    </source>
</evidence>
<keyword evidence="7 8" id="KW-1133">Transmembrane helix</keyword>
<dbReference type="InterPro" id="IPR036097">
    <property type="entry name" value="HisK_dim/P_sf"/>
</dbReference>
<dbReference type="PANTHER" id="PTHR45436">
    <property type="entry name" value="SENSOR HISTIDINE KINASE YKOH"/>
    <property type="match status" value="1"/>
</dbReference>
<dbReference type="EC" id="2.7.13.3" evidence="2"/>
<evidence type="ECO:0000256" key="1">
    <source>
        <dbReference type="ARBA" id="ARBA00000085"/>
    </source>
</evidence>
<organism evidence="10 11">
    <name type="scientific">Piscinibacterium candidicorallinum</name>
    <dbReference type="NCBI Taxonomy" id="1793872"/>
    <lineage>
        <taxon>Bacteria</taxon>
        <taxon>Pseudomonadati</taxon>
        <taxon>Pseudomonadota</taxon>
        <taxon>Betaproteobacteria</taxon>
        <taxon>Burkholderiales</taxon>
        <taxon>Piscinibacterium</taxon>
    </lineage>
</organism>
<evidence type="ECO:0000256" key="7">
    <source>
        <dbReference type="ARBA" id="ARBA00022989"/>
    </source>
</evidence>
<evidence type="ECO:0000256" key="6">
    <source>
        <dbReference type="ARBA" id="ARBA00022777"/>
    </source>
</evidence>
<dbReference type="RefSeq" id="WP_377303334.1">
    <property type="nucleotide sequence ID" value="NZ_CP180191.1"/>
</dbReference>
<protein>
    <recommendedName>
        <fullName evidence="2">histidine kinase</fullName>
        <ecNumber evidence="2">2.7.13.3</ecNumber>
    </recommendedName>
</protein>
<comment type="catalytic activity">
    <reaction evidence="1">
        <text>ATP + protein L-histidine = ADP + protein N-phospho-L-histidine.</text>
        <dbReference type="EC" id="2.7.13.3"/>
    </reaction>
</comment>
<dbReference type="SUPFAM" id="SSF55874">
    <property type="entry name" value="ATPase domain of HSP90 chaperone/DNA topoisomerase II/histidine kinase"/>
    <property type="match status" value="1"/>
</dbReference>
<accession>A0ABV7H5V6</accession>
<dbReference type="SUPFAM" id="SSF47384">
    <property type="entry name" value="Homodimeric domain of signal transducing histidine kinase"/>
    <property type="match status" value="1"/>
</dbReference>
<dbReference type="PROSITE" id="PS50109">
    <property type="entry name" value="HIS_KIN"/>
    <property type="match status" value="1"/>
</dbReference>
<sequence>MKTLSIRSAFSRMLGLHALLVSVTVGLAVWLAVQGEVHELLDDSLQSSSRVLAVLLADERTLTDPTLQMRLDKATDGIDESGRFAWQVVEYAGAGPAKVLAHSSAAPHEAYRATSTAGFFDAAGQWRVYASPLGHEGRVLYVAQTHAERTEAQTEIALNTGLAAVAMVLLALVWLRIVVRRELQPLQRLSARLAQHDPLDAKATLGAAEREELQPVHDAVDELTARLARRVAQERAFAAHAAHALRTPLAGMDAQLAVALKTSPPDLTERLQQVRQAAGRLSHVVTAILTLFRSGVGLKRQSVNLKELMRRIPVDGLSVRVAEGALLVNADPDLLAAALINLLDNAVRHGATELHVETPSEQLVRLSDNGPGVDALRWQDLRLALAGGTPATDIGLGLALADLVAKAHGGRVELPVANRGFVVELSLPLELPKTPHQDMKS</sequence>
<keyword evidence="6 10" id="KW-0418">Kinase</keyword>
<dbReference type="Gene3D" id="1.10.287.130">
    <property type="match status" value="1"/>
</dbReference>
<dbReference type="CDD" id="cd00075">
    <property type="entry name" value="HATPase"/>
    <property type="match status" value="1"/>
</dbReference>
<keyword evidence="8" id="KW-0472">Membrane</keyword>
<evidence type="ECO:0000313" key="10">
    <source>
        <dbReference type="EMBL" id="MFC3147880.1"/>
    </source>
</evidence>
<evidence type="ECO:0000256" key="3">
    <source>
        <dbReference type="ARBA" id="ARBA00022553"/>
    </source>
</evidence>
<dbReference type="SMART" id="SM00387">
    <property type="entry name" value="HATPase_c"/>
    <property type="match status" value="1"/>
</dbReference>
<keyword evidence="5 8" id="KW-0812">Transmembrane</keyword>
<dbReference type="SMART" id="SM00388">
    <property type="entry name" value="HisKA"/>
    <property type="match status" value="1"/>
</dbReference>
<dbReference type="GO" id="GO:0016301">
    <property type="term" value="F:kinase activity"/>
    <property type="evidence" value="ECO:0007669"/>
    <property type="project" value="UniProtKB-KW"/>
</dbReference>
<comment type="caution">
    <text evidence="10">The sequence shown here is derived from an EMBL/GenBank/DDBJ whole genome shotgun (WGS) entry which is preliminary data.</text>
</comment>
<evidence type="ECO:0000259" key="9">
    <source>
        <dbReference type="PROSITE" id="PS50109"/>
    </source>
</evidence>
<feature type="domain" description="Histidine kinase" evidence="9">
    <location>
        <begin position="240"/>
        <end position="431"/>
    </location>
</feature>
<dbReference type="InterPro" id="IPR050428">
    <property type="entry name" value="TCS_sensor_his_kinase"/>
</dbReference>
<evidence type="ECO:0000256" key="8">
    <source>
        <dbReference type="SAM" id="Phobius"/>
    </source>
</evidence>
<name>A0ABV7H5V6_9BURK</name>
<dbReference type="InterPro" id="IPR003594">
    <property type="entry name" value="HATPase_dom"/>
</dbReference>
<dbReference type="EMBL" id="JBHRTI010000004">
    <property type="protein sequence ID" value="MFC3147880.1"/>
    <property type="molecule type" value="Genomic_DNA"/>
</dbReference>
<gene>
    <name evidence="10" type="ORF">ACFOEN_09520</name>
</gene>
<keyword evidence="3" id="KW-0597">Phosphoprotein</keyword>
<dbReference type="Gene3D" id="3.30.565.10">
    <property type="entry name" value="Histidine kinase-like ATPase, C-terminal domain"/>
    <property type="match status" value="1"/>
</dbReference>
<evidence type="ECO:0000313" key="11">
    <source>
        <dbReference type="Proteomes" id="UP001595556"/>
    </source>
</evidence>